<dbReference type="GO" id="GO:0008168">
    <property type="term" value="F:methyltransferase activity"/>
    <property type="evidence" value="ECO:0007669"/>
    <property type="project" value="UniProtKB-KW"/>
</dbReference>
<name>A0A941ECA9_9ACTN</name>
<dbReference type="PIRSF" id="PIRSF017393">
    <property type="entry name" value="MTase_SAV2177"/>
    <property type="match status" value="1"/>
</dbReference>
<evidence type="ECO:0000313" key="1">
    <source>
        <dbReference type="EMBL" id="MBR7826404.1"/>
    </source>
</evidence>
<dbReference type="EMBL" id="JAGSOH010000017">
    <property type="protein sequence ID" value="MBR7826404.1"/>
    <property type="molecule type" value="Genomic_DNA"/>
</dbReference>
<dbReference type="GO" id="GO:0032259">
    <property type="term" value="P:methylation"/>
    <property type="evidence" value="ECO:0007669"/>
    <property type="project" value="UniProtKB-KW"/>
</dbReference>
<accession>A0A941ECA9</accession>
<dbReference type="Pfam" id="PF04672">
    <property type="entry name" value="Methyltransf_19"/>
    <property type="match status" value="1"/>
</dbReference>
<reference evidence="1" key="1">
    <citation type="submission" date="2021-04" db="EMBL/GenBank/DDBJ databases">
        <title>Genome based classification of Actinospica acidithermotolerans sp. nov., an actinobacterium isolated from an Indonesian hot spring.</title>
        <authorList>
            <person name="Kusuma A.B."/>
            <person name="Putra K.E."/>
            <person name="Nafisah S."/>
            <person name="Loh J."/>
            <person name="Nouioui I."/>
            <person name="Goodfellow M."/>
        </authorList>
    </citation>
    <scope>NUCLEOTIDE SEQUENCE</scope>
    <source>
        <strain evidence="1">MGRD01-02</strain>
    </source>
</reference>
<dbReference type="RefSeq" id="WP_212517555.1">
    <property type="nucleotide sequence ID" value="NZ_JAGSOH010000017.1"/>
</dbReference>
<dbReference type="EC" id="2.1.1.-" evidence="1"/>
<sequence length="280" mass="31338">MTETPAPPVTDKLPPVGVDPTRASIARVYDAFLNGKDNYEIDRTVLKQVQEHMPSAQELAFENRGFLIRVCRFLATQTDIDQFLDLGSGLPTAENVHQVVQRLRPEARVNYVDNDPVVLAHGRALLEENENCRFVNADIFDTKSILENEEIRSFIDFGRPLALFQMGTLHHYNGPREQPKAMMREFIDALPSGSYVGLSHFLDPQNEHSTTARDAEDAFLHSPMGSGTFRTHAELLELFDGLELVEPGLVRCADWWPDGPQLKSLTSAQRCIAGAVGRKP</sequence>
<proteinExistence type="predicted"/>
<keyword evidence="1" id="KW-0808">Transferase</keyword>
<evidence type="ECO:0000313" key="2">
    <source>
        <dbReference type="Proteomes" id="UP000676325"/>
    </source>
</evidence>
<dbReference type="Gene3D" id="3.40.50.150">
    <property type="entry name" value="Vaccinia Virus protein VP39"/>
    <property type="match status" value="1"/>
</dbReference>
<dbReference type="AlphaFoldDB" id="A0A941ECA9"/>
<comment type="caution">
    <text evidence="1">The sequence shown here is derived from an EMBL/GenBank/DDBJ whole genome shotgun (WGS) entry which is preliminary data.</text>
</comment>
<dbReference type="InterPro" id="IPR029063">
    <property type="entry name" value="SAM-dependent_MTases_sf"/>
</dbReference>
<keyword evidence="2" id="KW-1185">Reference proteome</keyword>
<organism evidence="1 2">
    <name type="scientific">Actinospica acidithermotolerans</name>
    <dbReference type="NCBI Taxonomy" id="2828514"/>
    <lineage>
        <taxon>Bacteria</taxon>
        <taxon>Bacillati</taxon>
        <taxon>Actinomycetota</taxon>
        <taxon>Actinomycetes</taxon>
        <taxon>Catenulisporales</taxon>
        <taxon>Actinospicaceae</taxon>
        <taxon>Actinospica</taxon>
    </lineage>
</organism>
<keyword evidence="1" id="KW-0489">Methyltransferase</keyword>
<dbReference type="SUPFAM" id="SSF53335">
    <property type="entry name" value="S-adenosyl-L-methionine-dependent methyltransferases"/>
    <property type="match status" value="1"/>
</dbReference>
<dbReference type="Proteomes" id="UP000676325">
    <property type="component" value="Unassembled WGS sequence"/>
</dbReference>
<protein>
    <submittedName>
        <fullName evidence="1">SAM-dependent methyltransferase</fullName>
        <ecNumber evidence="1">2.1.1.-</ecNumber>
    </submittedName>
</protein>
<dbReference type="InterPro" id="IPR006764">
    <property type="entry name" value="SAM_dep_MeTrfase_SAV2177_type"/>
</dbReference>
<gene>
    <name evidence="1" type="ORF">KDK95_08830</name>
</gene>